<keyword evidence="3 6" id="KW-0863">Zinc-finger</keyword>
<evidence type="ECO:0000259" key="10">
    <source>
        <dbReference type="PROSITE" id="PS51715"/>
    </source>
</evidence>
<dbReference type="GO" id="GO:0008270">
    <property type="term" value="F:zinc ion binding"/>
    <property type="evidence" value="ECO:0007669"/>
    <property type="project" value="UniProtKB-KW"/>
</dbReference>
<accession>A0A8D0HRQ3</accession>
<feature type="region of interest" description="Disordered" evidence="8">
    <location>
        <begin position="1"/>
        <end position="47"/>
    </location>
</feature>
<dbReference type="PROSITE" id="PS00518">
    <property type="entry name" value="ZF_RING_1"/>
    <property type="match status" value="1"/>
</dbReference>
<reference evidence="11" key="1">
    <citation type="submission" date="2025-08" db="UniProtKB">
        <authorList>
            <consortium name="Ensembl"/>
        </authorList>
    </citation>
    <scope>IDENTIFICATION</scope>
</reference>
<dbReference type="Pfam" id="PF02263">
    <property type="entry name" value="GBP"/>
    <property type="match status" value="1"/>
</dbReference>
<dbReference type="PANTHER" id="PTHR10751">
    <property type="entry name" value="GUANYLATE BINDING PROTEIN"/>
    <property type="match status" value="1"/>
</dbReference>
<comment type="similarity">
    <text evidence="7">Belongs to the TRAFAC class dynamin-like GTPase superfamily. GB1/RHD3 GTPase family.</text>
</comment>
<evidence type="ECO:0000256" key="3">
    <source>
        <dbReference type="ARBA" id="ARBA00022771"/>
    </source>
</evidence>
<dbReference type="SMART" id="SM00184">
    <property type="entry name" value="RING"/>
    <property type="match status" value="1"/>
</dbReference>
<dbReference type="PROSITE" id="PS50089">
    <property type="entry name" value="ZF_RING_2"/>
    <property type="match status" value="1"/>
</dbReference>
<dbReference type="InterPro" id="IPR015894">
    <property type="entry name" value="Guanylate-bd_N"/>
</dbReference>
<evidence type="ECO:0000313" key="12">
    <source>
        <dbReference type="Proteomes" id="UP000694392"/>
    </source>
</evidence>
<feature type="compositionally biased region" description="Polar residues" evidence="8">
    <location>
        <begin position="13"/>
        <end position="22"/>
    </location>
</feature>
<dbReference type="GO" id="GO:0003924">
    <property type="term" value="F:GTPase activity"/>
    <property type="evidence" value="ECO:0007669"/>
    <property type="project" value="InterPro"/>
</dbReference>
<proteinExistence type="inferred from homology"/>
<evidence type="ECO:0000256" key="4">
    <source>
        <dbReference type="ARBA" id="ARBA00022833"/>
    </source>
</evidence>
<evidence type="ECO:0000256" key="5">
    <source>
        <dbReference type="ARBA" id="ARBA00023134"/>
    </source>
</evidence>
<feature type="domain" description="RING-type" evidence="9">
    <location>
        <begin position="59"/>
        <end position="101"/>
    </location>
</feature>
<evidence type="ECO:0000256" key="8">
    <source>
        <dbReference type="SAM" id="MobiDB-lite"/>
    </source>
</evidence>
<dbReference type="AlphaFoldDB" id="A0A8D0HRQ3"/>
<sequence>MCFRLSSGEETYLGTTSNSAQPRTRHRMGNTVNKRPTPPAPLKLPKGGMMQHLREDITCSICLEAFDDPVSIDCGHNFCRGCLSVHWSGISSHGYRCPECRQPCSKDRMIPDTRLRSLVEKIELMPLAGVLEELAVPVEPGRPVQLVGLDSEGCLSLNEGTLSSVLEQRKLKDVPICLISVLGEQRRGKSFLLNYLLRQFQSLDCQDGVCMSQEAEKALTGFEWRAGVNSTTKGVWIWTQPFWVPSEKGKVSVFLVDTEGSLDLQRSKETSVKLSAFAMLLSSFQILNLSTIVKETDMEYLEMFLYVAETVGRACALKPIQHLELLVRDWFFPPVYGSEGGETYLRDVIQKLEAGAVCSYPRALGLLKGSDTRCYLMPFPGKKLVIGGQGALSGRDSPPTQHPCILLA</sequence>
<reference evidence="11" key="2">
    <citation type="submission" date="2025-09" db="UniProtKB">
        <authorList>
            <consortium name="Ensembl"/>
        </authorList>
    </citation>
    <scope>IDENTIFICATION</scope>
</reference>
<protein>
    <submittedName>
        <fullName evidence="11">Uncharacterized protein</fullName>
    </submittedName>
</protein>
<dbReference type="InterPro" id="IPR001841">
    <property type="entry name" value="Znf_RING"/>
</dbReference>
<dbReference type="GeneTree" id="ENSGT00940000160153"/>
<dbReference type="SUPFAM" id="SSF57850">
    <property type="entry name" value="RING/U-box"/>
    <property type="match status" value="1"/>
</dbReference>
<dbReference type="InterPro" id="IPR017907">
    <property type="entry name" value="Znf_RING_CS"/>
</dbReference>
<evidence type="ECO:0000256" key="7">
    <source>
        <dbReference type="PROSITE-ProRule" id="PRU01052"/>
    </source>
</evidence>
<dbReference type="InterPro" id="IPR030386">
    <property type="entry name" value="G_GB1_RHD3_dom"/>
</dbReference>
<keyword evidence="2" id="KW-0547">Nucleotide-binding</keyword>
<evidence type="ECO:0000256" key="6">
    <source>
        <dbReference type="PROSITE-ProRule" id="PRU00175"/>
    </source>
</evidence>
<name>A0A8D0HRQ3_SPHPU</name>
<evidence type="ECO:0000256" key="1">
    <source>
        <dbReference type="ARBA" id="ARBA00022723"/>
    </source>
</evidence>
<dbReference type="PROSITE" id="PS51715">
    <property type="entry name" value="G_GB1_RHD3"/>
    <property type="match status" value="1"/>
</dbReference>
<dbReference type="InterPro" id="IPR013083">
    <property type="entry name" value="Znf_RING/FYVE/PHD"/>
</dbReference>
<dbReference type="Gene3D" id="3.30.40.10">
    <property type="entry name" value="Zinc/RING finger domain, C3HC4 (zinc finger)"/>
    <property type="match status" value="1"/>
</dbReference>
<dbReference type="GO" id="GO:0005525">
    <property type="term" value="F:GTP binding"/>
    <property type="evidence" value="ECO:0007669"/>
    <property type="project" value="UniProtKB-KW"/>
</dbReference>
<keyword evidence="1" id="KW-0479">Metal-binding</keyword>
<keyword evidence="5" id="KW-0342">GTP-binding</keyword>
<evidence type="ECO:0000256" key="2">
    <source>
        <dbReference type="ARBA" id="ARBA00022741"/>
    </source>
</evidence>
<evidence type="ECO:0000313" key="11">
    <source>
        <dbReference type="Ensembl" id="ENSSPUP00000023109.1"/>
    </source>
</evidence>
<dbReference type="Ensembl" id="ENSSPUT00000024643.1">
    <property type="protein sequence ID" value="ENSSPUP00000023109.1"/>
    <property type="gene ID" value="ENSSPUG00000017739.1"/>
</dbReference>
<dbReference type="InterPro" id="IPR027417">
    <property type="entry name" value="P-loop_NTPase"/>
</dbReference>
<organism evidence="11 12">
    <name type="scientific">Sphenodon punctatus</name>
    <name type="common">Tuatara</name>
    <name type="synonym">Hatteria punctata</name>
    <dbReference type="NCBI Taxonomy" id="8508"/>
    <lineage>
        <taxon>Eukaryota</taxon>
        <taxon>Metazoa</taxon>
        <taxon>Chordata</taxon>
        <taxon>Craniata</taxon>
        <taxon>Vertebrata</taxon>
        <taxon>Euteleostomi</taxon>
        <taxon>Lepidosauria</taxon>
        <taxon>Sphenodontia</taxon>
        <taxon>Sphenodontidae</taxon>
        <taxon>Sphenodon</taxon>
    </lineage>
</organism>
<keyword evidence="4" id="KW-0862">Zinc</keyword>
<dbReference type="Proteomes" id="UP000694392">
    <property type="component" value="Unplaced"/>
</dbReference>
<evidence type="ECO:0000259" key="9">
    <source>
        <dbReference type="PROSITE" id="PS50089"/>
    </source>
</evidence>
<feature type="domain" description="GB1/RHD3-type G" evidence="10">
    <location>
        <begin position="173"/>
        <end position="304"/>
    </location>
</feature>
<dbReference type="Pfam" id="PF15227">
    <property type="entry name" value="zf-C3HC4_4"/>
    <property type="match status" value="1"/>
</dbReference>
<keyword evidence="12" id="KW-1185">Reference proteome</keyword>
<dbReference type="Gene3D" id="3.40.50.300">
    <property type="entry name" value="P-loop containing nucleotide triphosphate hydrolases"/>
    <property type="match status" value="1"/>
</dbReference>
<dbReference type="SUPFAM" id="SSF52540">
    <property type="entry name" value="P-loop containing nucleoside triphosphate hydrolases"/>
    <property type="match status" value="1"/>
</dbReference>